<organism evidence="1 2">
    <name type="scientific">Dorcoceras hygrometricum</name>
    <dbReference type="NCBI Taxonomy" id="472368"/>
    <lineage>
        <taxon>Eukaryota</taxon>
        <taxon>Viridiplantae</taxon>
        <taxon>Streptophyta</taxon>
        <taxon>Embryophyta</taxon>
        <taxon>Tracheophyta</taxon>
        <taxon>Spermatophyta</taxon>
        <taxon>Magnoliopsida</taxon>
        <taxon>eudicotyledons</taxon>
        <taxon>Gunneridae</taxon>
        <taxon>Pentapetalae</taxon>
        <taxon>asterids</taxon>
        <taxon>lamiids</taxon>
        <taxon>Lamiales</taxon>
        <taxon>Gesneriaceae</taxon>
        <taxon>Didymocarpoideae</taxon>
        <taxon>Trichosporeae</taxon>
        <taxon>Loxocarpinae</taxon>
        <taxon>Dorcoceras</taxon>
    </lineage>
</organism>
<evidence type="ECO:0000313" key="1">
    <source>
        <dbReference type="EMBL" id="KZV23000.1"/>
    </source>
</evidence>
<dbReference type="Proteomes" id="UP000250235">
    <property type="component" value="Unassembled WGS sequence"/>
</dbReference>
<sequence>MPPRRRGGGKATWYVVDESRALDSDEGEDVAQLSVPLRHRDRQTEVELENRTLQIDDMELVLARFQRMNPPTFTGFEGGFVSKGWVEHMEGLFDRVQYDEERRLSLEMFQLRDHAQRWWKGASRDE</sequence>
<dbReference type="GO" id="GO:0016301">
    <property type="term" value="F:kinase activity"/>
    <property type="evidence" value="ECO:0007669"/>
    <property type="project" value="UniProtKB-KW"/>
</dbReference>
<keyword evidence="2" id="KW-1185">Reference proteome</keyword>
<keyword evidence="1" id="KW-0675">Receptor</keyword>
<dbReference type="EMBL" id="KV013977">
    <property type="protein sequence ID" value="KZV23000.1"/>
    <property type="molecule type" value="Genomic_DNA"/>
</dbReference>
<keyword evidence="1" id="KW-0418">Kinase</keyword>
<accession>A0A2Z7AQ63</accession>
<reference evidence="1 2" key="1">
    <citation type="journal article" date="2015" name="Proc. Natl. Acad. Sci. U.S.A.">
        <title>The resurrection genome of Boea hygrometrica: A blueprint for survival of dehydration.</title>
        <authorList>
            <person name="Xiao L."/>
            <person name="Yang G."/>
            <person name="Zhang L."/>
            <person name="Yang X."/>
            <person name="Zhao S."/>
            <person name="Ji Z."/>
            <person name="Zhou Q."/>
            <person name="Hu M."/>
            <person name="Wang Y."/>
            <person name="Chen M."/>
            <person name="Xu Y."/>
            <person name="Jin H."/>
            <person name="Xiao X."/>
            <person name="Hu G."/>
            <person name="Bao F."/>
            <person name="Hu Y."/>
            <person name="Wan P."/>
            <person name="Li L."/>
            <person name="Deng X."/>
            <person name="Kuang T."/>
            <person name="Xiang C."/>
            <person name="Zhu J.K."/>
            <person name="Oliver M.J."/>
            <person name="He Y."/>
        </authorList>
    </citation>
    <scope>NUCLEOTIDE SEQUENCE [LARGE SCALE GENOMIC DNA]</scope>
    <source>
        <strain evidence="2">cv. XS01</strain>
    </source>
</reference>
<gene>
    <name evidence="1" type="ORF">F511_16751</name>
</gene>
<proteinExistence type="predicted"/>
<protein>
    <submittedName>
        <fullName evidence="1">Putative leucine-rich repeat receptor-like protein kinase</fullName>
    </submittedName>
</protein>
<keyword evidence="1" id="KW-0808">Transferase</keyword>
<dbReference type="AlphaFoldDB" id="A0A2Z7AQ63"/>
<name>A0A2Z7AQ63_9LAMI</name>
<evidence type="ECO:0000313" key="2">
    <source>
        <dbReference type="Proteomes" id="UP000250235"/>
    </source>
</evidence>